<sequence length="194" mass="20776">MRIGEGGTLGVYAPNGAQILGVGRWPNGEYGLHLGRQNGTSALTIRVGNDDAIPQPLRLWDAKGTEIWADDVRTGGIAFPYLGLLPPQASSPTLWPRTSNSDFSLIAQSFNSIWQPKIRLFMHTAADNGTSGEVRVLVGGKVWGPTVKVGDVFDYVGFTGADPGSLVEITVEARRTSGTGSVYAQPKMLYGRET</sequence>
<dbReference type="Proteomes" id="UP000242427">
    <property type="component" value="Unassembled WGS sequence"/>
</dbReference>
<dbReference type="EMBL" id="PXWG01000006">
    <property type="protein sequence ID" value="PSJ29833.1"/>
    <property type="molecule type" value="Genomic_DNA"/>
</dbReference>
<reference evidence="1 2" key="1">
    <citation type="submission" date="2018-03" db="EMBL/GenBank/DDBJ databases">
        <title>Chitinolytic properties of Streptosporangium nondiastaticum TBG75A20.</title>
        <authorList>
            <person name="Gayathri V."/>
            <person name="Shiburaj S."/>
        </authorList>
    </citation>
    <scope>NUCLEOTIDE SEQUENCE [LARGE SCALE GENOMIC DNA]</scope>
    <source>
        <strain evidence="1 2">TBG75A20</strain>
    </source>
</reference>
<accession>A0A9X7JU91</accession>
<name>A0A9X7JU91_9ACTN</name>
<dbReference type="AlphaFoldDB" id="A0A9X7JU91"/>
<gene>
    <name evidence="1" type="ORF">B7P34_04805</name>
</gene>
<proteinExistence type="predicted"/>
<evidence type="ECO:0000313" key="1">
    <source>
        <dbReference type="EMBL" id="PSJ29833.1"/>
    </source>
</evidence>
<organism evidence="1 2">
    <name type="scientific">Streptosporangium nondiastaticum</name>
    <dbReference type="NCBI Taxonomy" id="35764"/>
    <lineage>
        <taxon>Bacteria</taxon>
        <taxon>Bacillati</taxon>
        <taxon>Actinomycetota</taxon>
        <taxon>Actinomycetes</taxon>
        <taxon>Streptosporangiales</taxon>
        <taxon>Streptosporangiaceae</taxon>
        <taxon>Streptosporangium</taxon>
    </lineage>
</organism>
<evidence type="ECO:0000313" key="2">
    <source>
        <dbReference type="Proteomes" id="UP000242427"/>
    </source>
</evidence>
<comment type="caution">
    <text evidence="1">The sequence shown here is derived from an EMBL/GenBank/DDBJ whole genome shotgun (WGS) entry which is preliminary data.</text>
</comment>
<keyword evidence="2" id="KW-1185">Reference proteome</keyword>
<protein>
    <submittedName>
        <fullName evidence="1">Uncharacterized protein</fullName>
    </submittedName>
</protein>